<dbReference type="Proteomes" id="UP001064632">
    <property type="component" value="Chromosome"/>
</dbReference>
<sequence length="71" mass="7803">MELHLVTVQPGIHPEIRCVHGSDCATLLHGAIAPERHAIEFDLPFTGVEGTAADCRIAEEFAIRENNGRIR</sequence>
<protein>
    <submittedName>
        <fullName evidence="1">Uncharacterized protein</fullName>
    </submittedName>
</protein>
<organism evidence="1 2">
    <name type="scientific">Tahibacter amnicola</name>
    <dbReference type="NCBI Taxonomy" id="2976241"/>
    <lineage>
        <taxon>Bacteria</taxon>
        <taxon>Pseudomonadati</taxon>
        <taxon>Pseudomonadota</taxon>
        <taxon>Gammaproteobacteria</taxon>
        <taxon>Lysobacterales</taxon>
        <taxon>Rhodanobacteraceae</taxon>
        <taxon>Tahibacter</taxon>
    </lineage>
</organism>
<evidence type="ECO:0000313" key="1">
    <source>
        <dbReference type="EMBL" id="UXI69029.1"/>
    </source>
</evidence>
<reference evidence="1" key="1">
    <citation type="submission" date="2022-09" db="EMBL/GenBank/DDBJ databases">
        <title>Tahibacter sp. nov., isolated from a fresh water.</title>
        <authorList>
            <person name="Baek J.H."/>
            <person name="Lee J.K."/>
            <person name="Kim J.M."/>
            <person name="Jeon C.O."/>
        </authorList>
    </citation>
    <scope>NUCLEOTIDE SEQUENCE</scope>
    <source>
        <strain evidence="1">W38</strain>
    </source>
</reference>
<evidence type="ECO:0000313" key="2">
    <source>
        <dbReference type="Proteomes" id="UP001064632"/>
    </source>
</evidence>
<dbReference type="EMBL" id="CP104694">
    <property type="protein sequence ID" value="UXI69029.1"/>
    <property type="molecule type" value="Genomic_DNA"/>
</dbReference>
<gene>
    <name evidence="1" type="ORF">N4264_05075</name>
</gene>
<accession>A0ABY6BGP0</accession>
<proteinExistence type="predicted"/>
<keyword evidence="2" id="KW-1185">Reference proteome</keyword>
<name>A0ABY6BGP0_9GAMM</name>